<evidence type="ECO:0000313" key="11">
    <source>
        <dbReference type="EMBL" id="SFO69693.1"/>
    </source>
</evidence>
<evidence type="ECO:0000256" key="7">
    <source>
        <dbReference type="ARBA" id="ARBA00022958"/>
    </source>
</evidence>
<proteinExistence type="inferred from homology"/>
<sequence length="292" mass="29965">MIYIVGSINLDYVARLEALPLPGETVLGSSLVKSPGGKGANQAVAAQRAGAPVRMIACSGRDLDGELATKFLAQDGVDLSGVERTEMPTGIAIIEIDAKGENSIAVLPGANEAVSSEMVKKYLQGLNNSDLVVLQQEIPQEATLTALCMAKQAGAMSILNVAPVLADSGDAVAQADLIIVNETEFEKIAGLEASSNAADQWCQQTGKALALTLGADGAILAGVGESSHIRPPAIDPVDTVGAGDTFCGYLAAGLHNELSYKDAVETAVVASAKACLASGAQEAMPWAKDIEF</sequence>
<dbReference type="HAMAP" id="MF_01987">
    <property type="entry name" value="Ribokinase"/>
    <property type="match status" value="1"/>
</dbReference>
<keyword evidence="7 9" id="KW-0630">Potassium</keyword>
<feature type="binding site" evidence="9">
    <location>
        <position position="277"/>
    </location>
    <ligand>
        <name>K(+)</name>
        <dbReference type="ChEBI" id="CHEBI:29103"/>
    </ligand>
</feature>
<comment type="pathway">
    <text evidence="9">Carbohydrate metabolism; D-ribose degradation; D-ribose 5-phosphate from beta-D-ribopyranose: step 2/2.</text>
</comment>
<evidence type="ECO:0000256" key="8">
    <source>
        <dbReference type="ARBA" id="ARBA00023277"/>
    </source>
</evidence>
<feature type="domain" description="Carbohydrate kinase PfkB" evidence="10">
    <location>
        <begin position="2"/>
        <end position="286"/>
    </location>
</feature>
<keyword evidence="6 9" id="KW-0460">Magnesium</keyword>
<dbReference type="InterPro" id="IPR011611">
    <property type="entry name" value="PfkB_dom"/>
</dbReference>
<dbReference type="UniPathway" id="UPA00916">
    <property type="reaction ID" value="UER00889"/>
</dbReference>
<comment type="catalytic activity">
    <reaction evidence="9">
        <text>D-ribose + ATP = D-ribose 5-phosphate + ADP + H(+)</text>
        <dbReference type="Rhea" id="RHEA:13697"/>
        <dbReference type="ChEBI" id="CHEBI:15378"/>
        <dbReference type="ChEBI" id="CHEBI:30616"/>
        <dbReference type="ChEBI" id="CHEBI:47013"/>
        <dbReference type="ChEBI" id="CHEBI:78346"/>
        <dbReference type="ChEBI" id="CHEBI:456216"/>
        <dbReference type="EC" id="2.7.1.15"/>
    </reaction>
</comment>
<dbReference type="GO" id="GO:0005524">
    <property type="term" value="F:ATP binding"/>
    <property type="evidence" value="ECO:0007669"/>
    <property type="project" value="UniProtKB-UniRule"/>
</dbReference>
<feature type="binding site" evidence="9">
    <location>
        <begin position="212"/>
        <end position="217"/>
    </location>
    <ligand>
        <name>ATP</name>
        <dbReference type="ChEBI" id="CHEBI:30616"/>
    </ligand>
</feature>
<feature type="binding site" evidence="9">
    <location>
        <begin position="9"/>
        <end position="11"/>
    </location>
    <ligand>
        <name>substrate</name>
    </ligand>
</feature>
<dbReference type="Pfam" id="PF00294">
    <property type="entry name" value="PfkB"/>
    <property type="match status" value="1"/>
</dbReference>
<dbReference type="EC" id="2.7.1.15" evidence="9"/>
<feature type="binding site" evidence="9">
    <location>
        <begin position="37"/>
        <end position="41"/>
    </location>
    <ligand>
        <name>substrate</name>
    </ligand>
</feature>
<dbReference type="OrthoDB" id="9775849at2"/>
<feature type="binding site" evidence="9">
    <location>
        <position position="238"/>
    </location>
    <ligand>
        <name>K(+)</name>
        <dbReference type="ChEBI" id="CHEBI:29103"/>
    </ligand>
</feature>
<keyword evidence="1 9" id="KW-0808">Transferase</keyword>
<dbReference type="InterPro" id="IPR002139">
    <property type="entry name" value="Ribo/fructo_kinase"/>
</dbReference>
<comment type="function">
    <text evidence="9">Catalyzes the phosphorylation of ribose at O-5 in a reaction requiring ATP and magnesium. The resulting D-ribose-5-phosphate can then be used either for sythesis of nucleotides, histidine, and tryptophan, or as a component of the pentose phosphate pathway.</text>
</comment>
<dbReference type="CDD" id="cd01174">
    <property type="entry name" value="ribokinase"/>
    <property type="match status" value="1"/>
</dbReference>
<feature type="binding site" evidence="9">
    <location>
        <position position="137"/>
    </location>
    <ligand>
        <name>substrate</name>
    </ligand>
</feature>
<keyword evidence="12" id="KW-1185">Reference proteome</keyword>
<keyword evidence="5 9" id="KW-0067">ATP-binding</keyword>
<feature type="binding site" evidence="9">
    <location>
        <position position="279"/>
    </location>
    <ligand>
        <name>K(+)</name>
        <dbReference type="ChEBI" id="CHEBI:29103"/>
    </ligand>
</feature>
<dbReference type="EMBL" id="FOVR01000011">
    <property type="protein sequence ID" value="SFO69693.1"/>
    <property type="molecule type" value="Genomic_DNA"/>
</dbReference>
<dbReference type="InterPro" id="IPR029056">
    <property type="entry name" value="Ribokinase-like"/>
</dbReference>
<dbReference type="GO" id="GO:0019303">
    <property type="term" value="P:D-ribose catabolic process"/>
    <property type="evidence" value="ECO:0007669"/>
    <property type="project" value="UniProtKB-UniRule"/>
</dbReference>
<organism evidence="11 12">
    <name type="scientific">Cohaesibacter marisflavi</name>
    <dbReference type="NCBI Taxonomy" id="655353"/>
    <lineage>
        <taxon>Bacteria</taxon>
        <taxon>Pseudomonadati</taxon>
        <taxon>Pseudomonadota</taxon>
        <taxon>Alphaproteobacteria</taxon>
        <taxon>Hyphomicrobiales</taxon>
        <taxon>Cohaesibacteraceae</taxon>
    </lineage>
</organism>
<evidence type="ECO:0000256" key="9">
    <source>
        <dbReference type="HAMAP-Rule" id="MF_01987"/>
    </source>
</evidence>
<dbReference type="GO" id="GO:0046872">
    <property type="term" value="F:metal ion binding"/>
    <property type="evidence" value="ECO:0007669"/>
    <property type="project" value="UniProtKB-KW"/>
</dbReference>
<dbReference type="GO" id="GO:0004747">
    <property type="term" value="F:ribokinase activity"/>
    <property type="evidence" value="ECO:0007669"/>
    <property type="project" value="UniProtKB-UniRule"/>
</dbReference>
<evidence type="ECO:0000313" key="12">
    <source>
        <dbReference type="Proteomes" id="UP000199236"/>
    </source>
</evidence>
<dbReference type="GO" id="GO:0005829">
    <property type="term" value="C:cytosol"/>
    <property type="evidence" value="ECO:0007669"/>
    <property type="project" value="TreeGrafter"/>
</dbReference>
<keyword evidence="4 9" id="KW-0418">Kinase</keyword>
<evidence type="ECO:0000259" key="10">
    <source>
        <dbReference type="Pfam" id="PF00294"/>
    </source>
</evidence>
<feature type="binding site" evidence="9">
    <location>
        <position position="244"/>
    </location>
    <ligand>
        <name>substrate</name>
    </ligand>
</feature>
<evidence type="ECO:0000256" key="5">
    <source>
        <dbReference type="ARBA" id="ARBA00022840"/>
    </source>
</evidence>
<comment type="similarity">
    <text evidence="9">Belongs to the carbohydrate kinase PfkB family. Ribokinase subfamily.</text>
</comment>
<feature type="binding site" evidence="9">
    <location>
        <position position="274"/>
    </location>
    <ligand>
        <name>K(+)</name>
        <dbReference type="ChEBI" id="CHEBI:29103"/>
    </ligand>
</feature>
<feature type="binding site" evidence="9">
    <location>
        <begin position="243"/>
        <end position="244"/>
    </location>
    <ligand>
        <name>ATP</name>
        <dbReference type="ChEBI" id="CHEBI:30616"/>
    </ligand>
</feature>
<reference evidence="11 12" key="1">
    <citation type="submission" date="2016-10" db="EMBL/GenBank/DDBJ databases">
        <authorList>
            <person name="de Groot N.N."/>
        </authorList>
    </citation>
    <scope>NUCLEOTIDE SEQUENCE [LARGE SCALE GENOMIC DNA]</scope>
    <source>
        <strain evidence="11 12">CGMCC 1.9157</strain>
    </source>
</reference>
<gene>
    <name evidence="9" type="primary">rbsK</name>
    <name evidence="11" type="ORF">SAMN04488056_11145</name>
</gene>
<dbReference type="AlphaFoldDB" id="A0A1I5JAT9"/>
<dbReference type="Gene3D" id="3.40.1190.20">
    <property type="match status" value="1"/>
</dbReference>
<dbReference type="RefSeq" id="WP_090074521.1">
    <property type="nucleotide sequence ID" value="NZ_FOVR01000011.1"/>
</dbReference>
<dbReference type="InterPro" id="IPR011877">
    <property type="entry name" value="Ribokinase"/>
</dbReference>
<keyword evidence="2 9" id="KW-0479">Metal-binding</keyword>
<feature type="binding site" evidence="9">
    <location>
        <position position="240"/>
    </location>
    <ligand>
        <name>K(+)</name>
        <dbReference type="ChEBI" id="CHEBI:29103"/>
    </ligand>
</feature>
<protein>
    <recommendedName>
        <fullName evidence="9">Ribokinase</fullName>
        <shortName evidence="9">RK</shortName>
        <ecNumber evidence="9">2.7.1.15</ecNumber>
    </recommendedName>
</protein>
<dbReference type="PANTHER" id="PTHR10584">
    <property type="entry name" value="SUGAR KINASE"/>
    <property type="match status" value="1"/>
</dbReference>
<comment type="cofactor">
    <cofactor evidence="9">
        <name>Mg(2+)</name>
        <dbReference type="ChEBI" id="CHEBI:18420"/>
    </cofactor>
    <text evidence="9">Requires a divalent cation, most likely magnesium in vivo, as an electrophilic catalyst to aid phosphoryl group transfer. It is the chelate of the metal and the nucleotide that is the actual substrate.</text>
</comment>
<comment type="subcellular location">
    <subcellularLocation>
        <location evidence="9">Cytoplasm</location>
    </subcellularLocation>
</comment>
<comment type="subunit">
    <text evidence="9">Homodimer.</text>
</comment>
<keyword evidence="3 9" id="KW-0547">Nucleotide-binding</keyword>
<dbReference type="Proteomes" id="UP000199236">
    <property type="component" value="Unassembled WGS sequence"/>
</dbReference>
<evidence type="ECO:0000256" key="1">
    <source>
        <dbReference type="ARBA" id="ARBA00022679"/>
    </source>
</evidence>
<name>A0A1I5JAT9_9HYPH</name>
<evidence type="ECO:0000256" key="4">
    <source>
        <dbReference type="ARBA" id="ARBA00022777"/>
    </source>
</evidence>
<dbReference type="PRINTS" id="PR00990">
    <property type="entry name" value="RIBOKINASE"/>
</dbReference>
<evidence type="ECO:0000256" key="3">
    <source>
        <dbReference type="ARBA" id="ARBA00022741"/>
    </source>
</evidence>
<comment type="caution">
    <text evidence="9">Lacks conserved residue(s) required for the propagation of feature annotation.</text>
</comment>
<keyword evidence="8 9" id="KW-0119">Carbohydrate metabolism</keyword>
<keyword evidence="9" id="KW-0963">Cytoplasm</keyword>
<feature type="binding site" evidence="9">
    <location>
        <position position="181"/>
    </location>
    <ligand>
        <name>ATP</name>
        <dbReference type="ChEBI" id="CHEBI:30616"/>
    </ligand>
</feature>
<evidence type="ECO:0000256" key="2">
    <source>
        <dbReference type="ARBA" id="ARBA00022723"/>
    </source>
</evidence>
<feature type="active site" description="Proton acceptor" evidence="9">
    <location>
        <position position="244"/>
    </location>
</feature>
<evidence type="ECO:0000256" key="6">
    <source>
        <dbReference type="ARBA" id="ARBA00022842"/>
    </source>
</evidence>
<accession>A0A1I5JAT9</accession>
<comment type="activity regulation">
    <text evidence="9">Activated by a monovalent cation that binds near, but not in, the active site. The most likely occupant of the site in vivo is potassium. Ion binding induces a conformational change that may alter substrate affinity.</text>
</comment>
<dbReference type="SUPFAM" id="SSF53613">
    <property type="entry name" value="Ribokinase-like"/>
    <property type="match status" value="1"/>
</dbReference>
<dbReference type="PANTHER" id="PTHR10584:SF166">
    <property type="entry name" value="RIBOKINASE"/>
    <property type="match status" value="1"/>
</dbReference>
<dbReference type="STRING" id="655353.SAMN04488056_11145"/>